<dbReference type="AlphaFoldDB" id="A0AAV9IER2"/>
<sequence>MIPNKNQNLFTEGCIWPLEEEQEEGTEDSCPMLLSTSLPEDSCFSLDAQESDHLCWSMRKPEETKSLELYSIPEDWVLDNTSANCEQTVSFAAKQPHKSFFSDMKNSSPMNIGRTETLNS</sequence>
<evidence type="ECO:0000313" key="1">
    <source>
        <dbReference type="EMBL" id="KAK4525681.1"/>
    </source>
</evidence>
<reference evidence="1 2" key="1">
    <citation type="submission" date="2022-07" db="EMBL/GenBank/DDBJ databases">
        <title>Genome-wide signatures of adaptation to extreme environments.</title>
        <authorList>
            <person name="Cho C.H."/>
            <person name="Yoon H.S."/>
        </authorList>
    </citation>
    <scope>NUCLEOTIDE SEQUENCE [LARGE SCALE GENOMIC DNA]</scope>
    <source>
        <strain evidence="1 2">108.79 E11</strain>
    </source>
</reference>
<protein>
    <submittedName>
        <fullName evidence="1">Uncharacterized protein</fullName>
    </submittedName>
</protein>
<organism evidence="1 2">
    <name type="scientific">Galdieria yellowstonensis</name>
    <dbReference type="NCBI Taxonomy" id="3028027"/>
    <lineage>
        <taxon>Eukaryota</taxon>
        <taxon>Rhodophyta</taxon>
        <taxon>Bangiophyceae</taxon>
        <taxon>Galdieriales</taxon>
        <taxon>Galdieriaceae</taxon>
        <taxon>Galdieria</taxon>
    </lineage>
</organism>
<accession>A0AAV9IER2</accession>
<dbReference type="EMBL" id="JANCYU010000032">
    <property type="protein sequence ID" value="KAK4525681.1"/>
    <property type="molecule type" value="Genomic_DNA"/>
</dbReference>
<evidence type="ECO:0000313" key="2">
    <source>
        <dbReference type="Proteomes" id="UP001300502"/>
    </source>
</evidence>
<proteinExistence type="predicted"/>
<comment type="caution">
    <text evidence="1">The sequence shown here is derived from an EMBL/GenBank/DDBJ whole genome shotgun (WGS) entry which is preliminary data.</text>
</comment>
<dbReference type="Proteomes" id="UP001300502">
    <property type="component" value="Unassembled WGS sequence"/>
</dbReference>
<keyword evidence="2" id="KW-1185">Reference proteome</keyword>
<name>A0AAV9IER2_9RHOD</name>
<gene>
    <name evidence="1" type="ORF">GAYE_SCF15G3590</name>
</gene>